<keyword evidence="1" id="KW-0175">Coiled coil</keyword>
<organism evidence="3">
    <name type="scientific">Magnetococcus massalia (strain MO-1)</name>
    <dbReference type="NCBI Taxonomy" id="451514"/>
    <lineage>
        <taxon>Bacteria</taxon>
        <taxon>Pseudomonadati</taxon>
        <taxon>Pseudomonadota</taxon>
        <taxon>Magnetococcia</taxon>
        <taxon>Magnetococcales</taxon>
        <taxon>Magnetococcaceae</taxon>
        <taxon>Magnetococcus</taxon>
    </lineage>
</organism>
<feature type="compositionally biased region" description="Polar residues" evidence="2">
    <location>
        <begin position="401"/>
        <end position="417"/>
    </location>
</feature>
<gene>
    <name evidence="3" type="ORF">MAGMO_0498</name>
</gene>
<accession>A0A1S7LCV4</accession>
<protein>
    <submittedName>
        <fullName evidence="3">Uncharacterized protein</fullName>
    </submittedName>
</protein>
<feature type="coiled-coil region" evidence="1">
    <location>
        <begin position="33"/>
        <end position="84"/>
    </location>
</feature>
<evidence type="ECO:0000256" key="2">
    <source>
        <dbReference type="SAM" id="MobiDB-lite"/>
    </source>
</evidence>
<feature type="region of interest" description="Disordered" evidence="2">
    <location>
        <begin position="490"/>
        <end position="548"/>
    </location>
</feature>
<proteinExistence type="predicted"/>
<feature type="compositionally biased region" description="Polar residues" evidence="2">
    <location>
        <begin position="362"/>
        <end position="373"/>
    </location>
</feature>
<dbReference type="AlphaFoldDB" id="A0A1S7LCV4"/>
<feature type="region of interest" description="Disordered" evidence="2">
    <location>
        <begin position="362"/>
        <end position="420"/>
    </location>
</feature>
<feature type="compositionally biased region" description="Polar residues" evidence="2">
    <location>
        <begin position="519"/>
        <end position="536"/>
    </location>
</feature>
<dbReference type="EMBL" id="LO017727">
    <property type="protein sequence ID" value="CRH04705.1"/>
    <property type="molecule type" value="Genomic_DNA"/>
</dbReference>
<feature type="coiled-coil region" evidence="1">
    <location>
        <begin position="142"/>
        <end position="309"/>
    </location>
</feature>
<sequence length="650" mass="72044">MQTQSTQTQWVQQELMPDQGNTLEDETYLQALHQELMLLVDSYQQNFAQLTQQSLQLNEGASLLQQRQVEIEQKEQAISELYQQLLENTQPQHDSALDMDQLKQHLSAKLDQFLDQIVQIHPLNSSESALSTADFEGFSKKLESVNQQKMVLLNLKERVQQQQERAQKIEQRLTTYEQLQIQKQMDLAQRTATLKAREKALQTLEKKSLQAQQDQQSMAQQQQQAIQQLHDQVSERASQLREKDLKLQEAELKLTEQRTRLSQQIDDLTHTTQQLDHQKIDLHSLEYQLKEKENELVTLKEQLQQLSQESPPPILRRGAKTIWTLAITVPLLIGAYYLYERALPSADQAPTVVQSAVKATTTPMANQPVTNSRATPPPTPPASQLENSDEKNSTPPDPDSVQGQRSVETPQPLTSPQPLKEMVKTAVTPAAEPSKTDQNVTLEGASSLAAEAPQKPQQELVKVTASTLPDPANESQGAEPSIAKVETATTAPVVEEAPTPGITTGSAATQEVKAAKAQPVTTQLASKEQTAASTTQEPPPPAPHEGEEKARTIQALLKAAQADIRRNRLSWPTHDNALIKIRKALAIQPNHAGALQGIQDVANRYAFLVNREIKGGDLGKARIFLSKAQSLAPESGRVKQAAQALALAKQ</sequence>
<name>A0A1S7LCV4_MAGMO</name>
<evidence type="ECO:0000256" key="1">
    <source>
        <dbReference type="SAM" id="Coils"/>
    </source>
</evidence>
<reference evidence="3" key="1">
    <citation type="submission" date="2015-04" db="EMBL/GenBank/DDBJ databases">
        <authorList>
            <person name="Syromyatnikov M.Y."/>
            <person name="Popov V.N."/>
        </authorList>
    </citation>
    <scope>NUCLEOTIDE SEQUENCE</scope>
    <source>
        <strain evidence="3">MO-1</strain>
    </source>
</reference>
<evidence type="ECO:0000313" key="3">
    <source>
        <dbReference type="EMBL" id="CRH04705.1"/>
    </source>
</evidence>